<evidence type="ECO:0000313" key="8">
    <source>
        <dbReference type="Proteomes" id="UP000443070"/>
    </source>
</evidence>
<protein>
    <recommendedName>
        <fullName evidence="3">Nuclease SbcCD subunit C</fullName>
    </recommendedName>
</protein>
<accession>A0A7X3BVS5</accession>
<dbReference type="PANTHER" id="PTHR32114">
    <property type="entry name" value="ABC TRANSPORTER ABCH.3"/>
    <property type="match status" value="1"/>
</dbReference>
<dbReference type="SUPFAM" id="SSF52540">
    <property type="entry name" value="P-loop containing nucleoside triphosphate hydrolases"/>
    <property type="match status" value="1"/>
</dbReference>
<feature type="coiled-coil region" evidence="4">
    <location>
        <begin position="244"/>
        <end position="271"/>
    </location>
</feature>
<organism evidence="6 9">
    <name type="scientific">Phascolarctobacterium faecium</name>
    <dbReference type="NCBI Taxonomy" id="33025"/>
    <lineage>
        <taxon>Bacteria</taxon>
        <taxon>Bacillati</taxon>
        <taxon>Bacillota</taxon>
        <taxon>Negativicutes</taxon>
        <taxon>Acidaminococcales</taxon>
        <taxon>Acidaminococcaceae</taxon>
        <taxon>Phascolarctobacterium</taxon>
    </lineage>
</organism>
<dbReference type="EMBL" id="WNBW01000004">
    <property type="protein sequence ID" value="MTU04148.1"/>
    <property type="molecule type" value="Genomic_DNA"/>
</dbReference>
<comment type="caution">
    <text evidence="6">The sequence shown here is derived from an EMBL/GenBank/DDBJ whole genome shotgun (WGS) entry which is preliminary data.</text>
</comment>
<dbReference type="RefSeq" id="WP_155164045.1">
    <property type="nucleotide sequence ID" value="NZ_JANFZU010000011.1"/>
</dbReference>
<dbReference type="Proteomes" id="UP000484547">
    <property type="component" value="Unassembled WGS sequence"/>
</dbReference>
<feature type="coiled-coil region" evidence="4">
    <location>
        <begin position="501"/>
        <end position="535"/>
    </location>
</feature>
<dbReference type="Pfam" id="PF13476">
    <property type="entry name" value="AAA_23"/>
    <property type="match status" value="1"/>
</dbReference>
<dbReference type="InterPro" id="IPR038729">
    <property type="entry name" value="Rad50/SbcC_AAA"/>
</dbReference>
<evidence type="ECO:0000256" key="3">
    <source>
        <dbReference type="ARBA" id="ARBA00013368"/>
    </source>
</evidence>
<dbReference type="GO" id="GO:0016887">
    <property type="term" value="F:ATP hydrolysis activity"/>
    <property type="evidence" value="ECO:0007669"/>
    <property type="project" value="InterPro"/>
</dbReference>
<proteinExistence type="inferred from homology"/>
<sequence>MKPLQLTMRAFGAYAGEQIIDFTLLGDKNFFLIHGPTGSGKTTILDAISFALYGSASGDLRESKNLRSDYAPAEQKTEVEFTFKSGEYIYQVLRAPEQELKKQRGEGTRKVPAAAALFKILTDGSKEPLAAKSDEVTKKITELIGFKAEQFRQIVLLPQGEFRRFLIAESKDRKSILETIFKTELYRRIEALLAEHSTAIDNDYKALKQQQQFILNSTECENNDQLLADIQIFLQRQKEETAALQTASAQLAAAKLQLQQAQELHNAFAEATAARTAFLTLTEQRSAVETAKTEAAQADKAALLEEIYNSTLRAHKHNQECLSAEQSAQQATAAAQAKLQELHKKLSEQLQQLDGQSLKDTANLDKALELLNQRILQLHSEAAKLSGVTSELERLAAALVDNEPCPVCGALQHPHPATITAAQKSELQLKTQTITRQVQSLQLLQQSYQQAQLHLAGCEATLKANQAASVNAAKEFSALREHFKERLDASDFESQTAFLAALRTESTRKQLQQTITAYEQNLAAATDRLQRAQNAVNGKTEPELSACKAAEQQADALYRQLTAQTAVTAKELSDLQKAQLQLQELEKKMGTLQDAYQTAASLAETARGNNPSRLTFSAFVLQAILDDVLQAANLRLTSMSRGRYSLSRTGDVLDARRENGLNIEVTDSFTGVARPVKTLSGGELFLASLSLALGLSDVVQAYAGGIRLDTILVDEGFGTLDSEALDMAIRTLTDLQKGGRLVGIISHVSELRERISARLEVIPGQRGSTAVFHV</sequence>
<dbReference type="Pfam" id="PF13558">
    <property type="entry name" value="SbcC_Walker_B"/>
    <property type="match status" value="1"/>
</dbReference>
<dbReference type="GO" id="GO:0006302">
    <property type="term" value="P:double-strand break repair"/>
    <property type="evidence" value="ECO:0007669"/>
    <property type="project" value="InterPro"/>
</dbReference>
<dbReference type="Proteomes" id="UP000443070">
    <property type="component" value="Unassembled WGS sequence"/>
</dbReference>
<dbReference type="InterPro" id="IPR027417">
    <property type="entry name" value="P-loop_NTPase"/>
</dbReference>
<evidence type="ECO:0000256" key="1">
    <source>
        <dbReference type="ARBA" id="ARBA00006930"/>
    </source>
</evidence>
<dbReference type="EMBL" id="WNBM01000004">
    <property type="protein sequence ID" value="MTT76084.1"/>
    <property type="molecule type" value="Genomic_DNA"/>
</dbReference>
<name>A0A7X3BVS5_9FIRM</name>
<evidence type="ECO:0000313" key="9">
    <source>
        <dbReference type="Proteomes" id="UP000484547"/>
    </source>
</evidence>
<reference evidence="8 9" key="1">
    <citation type="journal article" date="2019" name="Nat. Med.">
        <title>A library of human gut bacterial isolates paired with longitudinal multiomics data enables mechanistic microbiome research.</title>
        <authorList>
            <person name="Poyet M."/>
            <person name="Groussin M."/>
            <person name="Gibbons S.M."/>
            <person name="Avila-Pacheco J."/>
            <person name="Jiang X."/>
            <person name="Kearney S.M."/>
            <person name="Perrotta A.R."/>
            <person name="Berdy B."/>
            <person name="Zhao S."/>
            <person name="Lieberman T.D."/>
            <person name="Swanson P.K."/>
            <person name="Smith M."/>
            <person name="Roesemann S."/>
            <person name="Alexander J.E."/>
            <person name="Rich S.A."/>
            <person name="Livny J."/>
            <person name="Vlamakis H."/>
            <person name="Clish C."/>
            <person name="Bullock K."/>
            <person name="Deik A."/>
            <person name="Scott J."/>
            <person name="Pierce K.A."/>
            <person name="Xavier R.J."/>
            <person name="Alm E.J."/>
        </authorList>
    </citation>
    <scope>NUCLEOTIDE SEQUENCE [LARGE SCALE GENOMIC DNA]</scope>
    <source>
        <strain evidence="6 9">BIOML-A13</strain>
        <strain evidence="7 8">BIOML-A3</strain>
    </source>
</reference>
<gene>
    <name evidence="6" type="ORF">GMD11_07395</name>
    <name evidence="7" type="ORF">GMD18_07050</name>
</gene>
<dbReference type="OrthoDB" id="9795626at2"/>
<evidence type="ECO:0000313" key="7">
    <source>
        <dbReference type="EMBL" id="MTU04148.1"/>
    </source>
</evidence>
<evidence type="ECO:0000256" key="2">
    <source>
        <dbReference type="ARBA" id="ARBA00011322"/>
    </source>
</evidence>
<keyword evidence="4" id="KW-0175">Coiled coil</keyword>
<keyword evidence="8" id="KW-1185">Reference proteome</keyword>
<feature type="domain" description="Rad50/SbcC-type AAA" evidence="5">
    <location>
        <begin position="5"/>
        <end position="212"/>
    </location>
</feature>
<dbReference type="AlphaFoldDB" id="A0A7X3BVS5"/>
<feature type="coiled-coil region" evidence="4">
    <location>
        <begin position="568"/>
        <end position="602"/>
    </location>
</feature>
<evidence type="ECO:0000313" key="6">
    <source>
        <dbReference type="EMBL" id="MTT76084.1"/>
    </source>
</evidence>
<dbReference type="PANTHER" id="PTHR32114:SF2">
    <property type="entry name" value="ABC TRANSPORTER ABCH.3"/>
    <property type="match status" value="1"/>
</dbReference>
<dbReference type="Gene3D" id="3.40.50.300">
    <property type="entry name" value="P-loop containing nucleotide triphosphate hydrolases"/>
    <property type="match status" value="2"/>
</dbReference>
<comment type="subunit">
    <text evidence="2">Heterodimer of SbcC and SbcD.</text>
</comment>
<evidence type="ECO:0000256" key="4">
    <source>
        <dbReference type="SAM" id="Coils"/>
    </source>
</evidence>
<comment type="similarity">
    <text evidence="1">Belongs to the SMC family. SbcC subfamily.</text>
</comment>
<evidence type="ECO:0000259" key="5">
    <source>
        <dbReference type="Pfam" id="PF13476"/>
    </source>
</evidence>